<accession>A0AAD6UIF3</accession>
<name>A0AAD6UIF3_9AGAR</name>
<proteinExistence type="predicted"/>
<dbReference type="GO" id="GO:0005524">
    <property type="term" value="F:ATP binding"/>
    <property type="evidence" value="ECO:0007669"/>
    <property type="project" value="InterPro"/>
</dbReference>
<comment type="caution">
    <text evidence="2">The sequence shown here is derived from an EMBL/GenBank/DDBJ whole genome shotgun (WGS) entry which is preliminary data.</text>
</comment>
<gene>
    <name evidence="2" type="ORF">B0H15DRAFT_770704</name>
</gene>
<dbReference type="InterPro" id="IPR011545">
    <property type="entry name" value="DEAD/DEAH_box_helicase_dom"/>
</dbReference>
<dbReference type="Proteomes" id="UP001222325">
    <property type="component" value="Unassembled WGS sequence"/>
</dbReference>
<dbReference type="EMBL" id="JARJCN010000006">
    <property type="protein sequence ID" value="KAJ7100132.1"/>
    <property type="molecule type" value="Genomic_DNA"/>
</dbReference>
<dbReference type="InterPro" id="IPR027417">
    <property type="entry name" value="P-loop_NTPase"/>
</dbReference>
<protein>
    <recommendedName>
        <fullName evidence="1">DEAD/DEAH-box helicase domain-containing protein</fullName>
    </recommendedName>
</protein>
<evidence type="ECO:0000313" key="2">
    <source>
        <dbReference type="EMBL" id="KAJ7100132.1"/>
    </source>
</evidence>
<sequence length="109" mass="11908">MAPSRGRNWQTPLGHEVIQRIVKAKIPAWNNGLYEWQLQVVAWILDGEDVLCVTATGDGKSALFTAPIIVLLEVAENPDLYPPCFVNQKKPVGVVISPTKGLSANMVRG</sequence>
<dbReference type="GO" id="GO:0003676">
    <property type="term" value="F:nucleic acid binding"/>
    <property type="evidence" value="ECO:0007669"/>
    <property type="project" value="InterPro"/>
</dbReference>
<feature type="domain" description="DEAD/DEAH-box helicase" evidence="1">
    <location>
        <begin position="36"/>
        <end position="108"/>
    </location>
</feature>
<dbReference type="Pfam" id="PF00270">
    <property type="entry name" value="DEAD"/>
    <property type="match status" value="1"/>
</dbReference>
<dbReference type="SUPFAM" id="SSF52540">
    <property type="entry name" value="P-loop containing nucleoside triphosphate hydrolases"/>
    <property type="match status" value="1"/>
</dbReference>
<evidence type="ECO:0000313" key="3">
    <source>
        <dbReference type="Proteomes" id="UP001222325"/>
    </source>
</evidence>
<keyword evidence="3" id="KW-1185">Reference proteome</keyword>
<dbReference type="Gene3D" id="3.40.50.300">
    <property type="entry name" value="P-loop containing nucleotide triphosphate hydrolases"/>
    <property type="match status" value="1"/>
</dbReference>
<organism evidence="2 3">
    <name type="scientific">Mycena belliarum</name>
    <dbReference type="NCBI Taxonomy" id="1033014"/>
    <lineage>
        <taxon>Eukaryota</taxon>
        <taxon>Fungi</taxon>
        <taxon>Dikarya</taxon>
        <taxon>Basidiomycota</taxon>
        <taxon>Agaricomycotina</taxon>
        <taxon>Agaricomycetes</taxon>
        <taxon>Agaricomycetidae</taxon>
        <taxon>Agaricales</taxon>
        <taxon>Marasmiineae</taxon>
        <taxon>Mycenaceae</taxon>
        <taxon>Mycena</taxon>
    </lineage>
</organism>
<evidence type="ECO:0000259" key="1">
    <source>
        <dbReference type="Pfam" id="PF00270"/>
    </source>
</evidence>
<dbReference type="AlphaFoldDB" id="A0AAD6UIF3"/>
<reference evidence="2" key="1">
    <citation type="submission" date="2023-03" db="EMBL/GenBank/DDBJ databases">
        <title>Massive genome expansion in bonnet fungi (Mycena s.s.) driven by repeated elements and novel gene families across ecological guilds.</title>
        <authorList>
            <consortium name="Lawrence Berkeley National Laboratory"/>
            <person name="Harder C.B."/>
            <person name="Miyauchi S."/>
            <person name="Viragh M."/>
            <person name="Kuo A."/>
            <person name="Thoen E."/>
            <person name="Andreopoulos B."/>
            <person name="Lu D."/>
            <person name="Skrede I."/>
            <person name="Drula E."/>
            <person name="Henrissat B."/>
            <person name="Morin E."/>
            <person name="Kohler A."/>
            <person name="Barry K."/>
            <person name="LaButti K."/>
            <person name="Morin E."/>
            <person name="Salamov A."/>
            <person name="Lipzen A."/>
            <person name="Mereny Z."/>
            <person name="Hegedus B."/>
            <person name="Baldrian P."/>
            <person name="Stursova M."/>
            <person name="Weitz H."/>
            <person name="Taylor A."/>
            <person name="Grigoriev I.V."/>
            <person name="Nagy L.G."/>
            <person name="Martin F."/>
            <person name="Kauserud H."/>
        </authorList>
    </citation>
    <scope>NUCLEOTIDE SEQUENCE</scope>
    <source>
        <strain evidence="2">CBHHK173m</strain>
    </source>
</reference>